<dbReference type="PANTHER" id="PTHR11465:SF62">
    <property type="entry name" value="CATALASE T"/>
    <property type="match status" value="1"/>
</dbReference>
<evidence type="ECO:0000259" key="2">
    <source>
        <dbReference type="SMART" id="SM01060"/>
    </source>
</evidence>
<dbReference type="RefSeq" id="WP_406645584.1">
    <property type="nucleotide sequence ID" value="NZ_CP123584.1"/>
</dbReference>
<dbReference type="PRINTS" id="PR00067">
    <property type="entry name" value="CATALASE"/>
</dbReference>
<keyword evidence="3" id="KW-0560">Oxidoreductase</keyword>
<dbReference type="SMART" id="SM01060">
    <property type="entry name" value="Catalase"/>
    <property type="match status" value="1"/>
</dbReference>
<evidence type="ECO:0000313" key="4">
    <source>
        <dbReference type="Proteomes" id="UP001623232"/>
    </source>
</evidence>
<dbReference type="Pfam" id="PF00199">
    <property type="entry name" value="Catalase"/>
    <property type="match status" value="2"/>
</dbReference>
<dbReference type="PROSITE" id="PS51402">
    <property type="entry name" value="CATALASE_3"/>
    <property type="match status" value="1"/>
</dbReference>
<dbReference type="EC" id="1.11.1.6" evidence="1"/>
<dbReference type="Gene3D" id="1.20.1280.120">
    <property type="match status" value="1"/>
</dbReference>
<dbReference type="InterPro" id="IPR018028">
    <property type="entry name" value="Catalase"/>
</dbReference>
<feature type="domain" description="Catalase core" evidence="2">
    <location>
        <begin position="1"/>
        <end position="333"/>
    </location>
</feature>
<proteinExistence type="predicted"/>
<dbReference type="SUPFAM" id="SSF56634">
    <property type="entry name" value="Heme-dependent catalase-like"/>
    <property type="match status" value="1"/>
</dbReference>
<evidence type="ECO:0000313" key="3">
    <source>
        <dbReference type="EMBL" id="WZK88209.1"/>
    </source>
</evidence>
<dbReference type="Proteomes" id="UP001623232">
    <property type="component" value="Chromosome"/>
</dbReference>
<sequence length="341" mass="37812">MNDPDIAEQLVEALVLPDDNPVEGLVRRPVHTIGTGVAGYFQASPVARDYCTAEHFQGKQLDVTVRFSNGSGSAIERDGWSDVRGMATRFHLSDGGATDLVAMTLPEFFAPTPETFLEFAKEAKPAPCERLSPWRKIVDFLKLTIPMPDPYPGQDVRPNEGAIRFADQNKFAQLAVLQAATIGAPVSYERASYHAVHTFIVTAPDGTQRWVRFTWQPIAGVQNTTPKDPIVDTYLKEKLEECLDKGGARFSLMMMIGELGDDFNDSTRAWPPHRKRVMMGTLTLDKKIEGADGDLEKISFNPCNLTDGIRASDDPVLKIRREAYEYSSKRRDATPCPFSGS</sequence>
<dbReference type="InterPro" id="IPR011614">
    <property type="entry name" value="Catalase_core"/>
</dbReference>
<gene>
    <name evidence="3" type="ORF">QEZ52_16595</name>
</gene>
<reference evidence="3 4" key="1">
    <citation type="submission" date="2023-04" db="EMBL/GenBank/DDBJ databases">
        <title>Complete genome sequence of Alisedimentitalea scapharcae.</title>
        <authorList>
            <person name="Rong J.-C."/>
            <person name="Yi M.-L."/>
            <person name="Zhao Q."/>
        </authorList>
    </citation>
    <scope>NUCLEOTIDE SEQUENCE [LARGE SCALE GENOMIC DNA]</scope>
    <source>
        <strain evidence="3 4">KCTC 42119</strain>
    </source>
</reference>
<accession>A0ABZ2XS94</accession>
<protein>
    <recommendedName>
        <fullName evidence="1">catalase</fullName>
        <ecNumber evidence="1">1.11.1.6</ecNumber>
    </recommendedName>
</protein>
<dbReference type="Gene3D" id="2.40.180.10">
    <property type="entry name" value="Catalase core domain"/>
    <property type="match status" value="1"/>
</dbReference>
<dbReference type="PANTHER" id="PTHR11465">
    <property type="entry name" value="CATALASE"/>
    <property type="match status" value="1"/>
</dbReference>
<organism evidence="3 4">
    <name type="scientific">Aliisedimentitalea scapharcae</name>
    <dbReference type="NCBI Taxonomy" id="1524259"/>
    <lineage>
        <taxon>Bacteria</taxon>
        <taxon>Pseudomonadati</taxon>
        <taxon>Pseudomonadota</taxon>
        <taxon>Alphaproteobacteria</taxon>
        <taxon>Rhodobacterales</taxon>
        <taxon>Roseobacteraceae</taxon>
        <taxon>Aliisedimentitalea</taxon>
    </lineage>
</organism>
<keyword evidence="3" id="KW-0575">Peroxidase</keyword>
<keyword evidence="4" id="KW-1185">Reference proteome</keyword>
<dbReference type="EMBL" id="CP123584">
    <property type="protein sequence ID" value="WZK88209.1"/>
    <property type="molecule type" value="Genomic_DNA"/>
</dbReference>
<evidence type="ECO:0000256" key="1">
    <source>
        <dbReference type="ARBA" id="ARBA00012314"/>
    </source>
</evidence>
<dbReference type="GO" id="GO:0004096">
    <property type="term" value="F:catalase activity"/>
    <property type="evidence" value="ECO:0007669"/>
    <property type="project" value="UniProtKB-EC"/>
</dbReference>
<dbReference type="InterPro" id="IPR020835">
    <property type="entry name" value="Catalase_sf"/>
</dbReference>
<name>A0ABZ2XS94_9RHOB</name>